<dbReference type="Proteomes" id="UP000275267">
    <property type="component" value="Unassembled WGS sequence"/>
</dbReference>
<protein>
    <submittedName>
        <fullName evidence="2">Uncharacterized protein</fullName>
    </submittedName>
</protein>
<reference evidence="3" key="1">
    <citation type="journal article" date="2019" name="Nat. Commun.">
        <title>The genome of broomcorn millet.</title>
        <authorList>
            <person name="Zou C."/>
            <person name="Miki D."/>
            <person name="Li D."/>
            <person name="Tang Q."/>
            <person name="Xiao L."/>
            <person name="Rajput S."/>
            <person name="Deng P."/>
            <person name="Jia W."/>
            <person name="Huang R."/>
            <person name="Zhang M."/>
            <person name="Sun Y."/>
            <person name="Hu J."/>
            <person name="Fu X."/>
            <person name="Schnable P.S."/>
            <person name="Li F."/>
            <person name="Zhang H."/>
            <person name="Feng B."/>
            <person name="Zhu X."/>
            <person name="Liu R."/>
            <person name="Schnable J.C."/>
            <person name="Zhu J.-K."/>
            <person name="Zhang H."/>
        </authorList>
    </citation>
    <scope>NUCLEOTIDE SEQUENCE [LARGE SCALE GENOMIC DNA]</scope>
</reference>
<organism evidence="2 3">
    <name type="scientific">Panicum miliaceum</name>
    <name type="common">Proso millet</name>
    <name type="synonym">Broomcorn millet</name>
    <dbReference type="NCBI Taxonomy" id="4540"/>
    <lineage>
        <taxon>Eukaryota</taxon>
        <taxon>Viridiplantae</taxon>
        <taxon>Streptophyta</taxon>
        <taxon>Embryophyta</taxon>
        <taxon>Tracheophyta</taxon>
        <taxon>Spermatophyta</taxon>
        <taxon>Magnoliopsida</taxon>
        <taxon>Liliopsida</taxon>
        <taxon>Poales</taxon>
        <taxon>Poaceae</taxon>
        <taxon>PACMAD clade</taxon>
        <taxon>Panicoideae</taxon>
        <taxon>Panicodae</taxon>
        <taxon>Paniceae</taxon>
        <taxon>Panicinae</taxon>
        <taxon>Panicum</taxon>
        <taxon>Panicum sect. Panicum</taxon>
    </lineage>
</organism>
<gene>
    <name evidence="2" type="ORF">C2845_PM07G28780</name>
</gene>
<keyword evidence="3" id="KW-1185">Reference proteome</keyword>
<name>A0A3L6SJZ6_PANMI</name>
<dbReference type="EMBL" id="PQIB02000004">
    <property type="protein sequence ID" value="RLN22916.1"/>
    <property type="molecule type" value="Genomic_DNA"/>
</dbReference>
<evidence type="ECO:0000313" key="2">
    <source>
        <dbReference type="EMBL" id="RLN22916.1"/>
    </source>
</evidence>
<accession>A0A3L6SJZ6</accession>
<feature type="compositionally biased region" description="Polar residues" evidence="1">
    <location>
        <begin position="85"/>
        <end position="96"/>
    </location>
</feature>
<evidence type="ECO:0000256" key="1">
    <source>
        <dbReference type="SAM" id="MobiDB-lite"/>
    </source>
</evidence>
<feature type="region of interest" description="Disordered" evidence="1">
    <location>
        <begin position="80"/>
        <end position="120"/>
    </location>
</feature>
<proteinExistence type="predicted"/>
<comment type="caution">
    <text evidence="2">The sequence shown here is derived from an EMBL/GenBank/DDBJ whole genome shotgun (WGS) entry which is preliminary data.</text>
</comment>
<sequence>MAGEQARFNLPVKAQVVFQLDGEGVLHEVLGVPVEGVSAHHIRRPQLQTINSCCGAIHNFIRESALADVDFEMADHDECYMAPSDASSSQNNADTSQHGDEDQDMNQFRDWIADGLSNRS</sequence>
<dbReference type="AlphaFoldDB" id="A0A3L6SJZ6"/>
<evidence type="ECO:0000313" key="3">
    <source>
        <dbReference type="Proteomes" id="UP000275267"/>
    </source>
</evidence>